<sequence>MADKLLAARGAGQVGQKWPANFVKRTDSLTTCFNRAWFDLVEQTKAKYGICDDDVYNFDEAGFMMGKITT</sequence>
<accession>A0AAD4I446</accession>
<dbReference type="AlphaFoldDB" id="A0AAD4I446"/>
<keyword evidence="2" id="KW-1185">Reference proteome</keyword>
<evidence type="ECO:0008006" key="3">
    <source>
        <dbReference type="Google" id="ProtNLM"/>
    </source>
</evidence>
<evidence type="ECO:0000313" key="1">
    <source>
        <dbReference type="EMBL" id="KAG9185068.1"/>
    </source>
</evidence>
<comment type="caution">
    <text evidence="1">The sequence shown here is derived from an EMBL/GenBank/DDBJ whole genome shotgun (WGS) entry which is preliminary data.</text>
</comment>
<organism evidence="1 2">
    <name type="scientific">Alternaria panax</name>
    <dbReference type="NCBI Taxonomy" id="48097"/>
    <lineage>
        <taxon>Eukaryota</taxon>
        <taxon>Fungi</taxon>
        <taxon>Dikarya</taxon>
        <taxon>Ascomycota</taxon>
        <taxon>Pezizomycotina</taxon>
        <taxon>Dothideomycetes</taxon>
        <taxon>Pleosporomycetidae</taxon>
        <taxon>Pleosporales</taxon>
        <taxon>Pleosporineae</taxon>
        <taxon>Pleosporaceae</taxon>
        <taxon>Alternaria</taxon>
        <taxon>Alternaria sect. Panax</taxon>
    </lineage>
</organism>
<dbReference type="Proteomes" id="UP001199106">
    <property type="component" value="Unassembled WGS sequence"/>
</dbReference>
<proteinExistence type="predicted"/>
<name>A0AAD4I446_9PLEO</name>
<reference evidence="1" key="1">
    <citation type="submission" date="2021-07" db="EMBL/GenBank/DDBJ databases">
        <title>Genome Resource of American Ginseng Black Spot Pathogen Alternaria panax.</title>
        <authorList>
            <person name="Qiu C."/>
            <person name="Wang W."/>
            <person name="Liu Z."/>
        </authorList>
    </citation>
    <scope>NUCLEOTIDE SEQUENCE</scope>
    <source>
        <strain evidence="1">BNCC115425</strain>
    </source>
</reference>
<gene>
    <name evidence="1" type="ORF">G6011_03015</name>
</gene>
<evidence type="ECO:0000313" key="2">
    <source>
        <dbReference type="Proteomes" id="UP001199106"/>
    </source>
</evidence>
<dbReference type="EMBL" id="JAANER010000012">
    <property type="protein sequence ID" value="KAG9185068.1"/>
    <property type="molecule type" value="Genomic_DNA"/>
</dbReference>
<protein>
    <recommendedName>
        <fullName evidence="3">Transposase</fullName>
    </recommendedName>
</protein>